<reference evidence="2" key="1">
    <citation type="submission" date="2022-01" db="EMBL/GenBank/DDBJ databases">
        <title>Genome Sequence Resource for Two Populations of Ditylenchus destructor, the Migratory Endoparasitic Phytonematode.</title>
        <authorList>
            <person name="Zhang H."/>
            <person name="Lin R."/>
            <person name="Xie B."/>
        </authorList>
    </citation>
    <scope>NUCLEOTIDE SEQUENCE</scope>
    <source>
        <strain evidence="2">BazhouSP</strain>
    </source>
</reference>
<feature type="region of interest" description="Disordered" evidence="1">
    <location>
        <begin position="114"/>
        <end position="137"/>
    </location>
</feature>
<evidence type="ECO:0000313" key="3">
    <source>
        <dbReference type="Proteomes" id="UP001201812"/>
    </source>
</evidence>
<dbReference type="AlphaFoldDB" id="A0AAD4MNP5"/>
<dbReference type="Proteomes" id="UP001201812">
    <property type="component" value="Unassembled WGS sequence"/>
</dbReference>
<sequence length="137" mass="15774">MNPENGPARNGDMLKIGCFPDSRHCFASGNSFDWKTVSTKEFILNRVKGWNLEEYRIPWILSRKEFQNERAAKWCQWLFGLDNVPLSQPTIDGQSRKRGPIQKKLKFEWPIDLQERTVTGQQPPLKGRKGSSLSAPN</sequence>
<keyword evidence="3" id="KW-1185">Reference proteome</keyword>
<proteinExistence type="predicted"/>
<protein>
    <submittedName>
        <fullName evidence="2">Uncharacterized protein</fullName>
    </submittedName>
</protein>
<gene>
    <name evidence="2" type="ORF">DdX_16557</name>
</gene>
<evidence type="ECO:0000313" key="2">
    <source>
        <dbReference type="EMBL" id="KAI1700695.1"/>
    </source>
</evidence>
<evidence type="ECO:0000256" key="1">
    <source>
        <dbReference type="SAM" id="MobiDB-lite"/>
    </source>
</evidence>
<organism evidence="2 3">
    <name type="scientific">Ditylenchus destructor</name>
    <dbReference type="NCBI Taxonomy" id="166010"/>
    <lineage>
        <taxon>Eukaryota</taxon>
        <taxon>Metazoa</taxon>
        <taxon>Ecdysozoa</taxon>
        <taxon>Nematoda</taxon>
        <taxon>Chromadorea</taxon>
        <taxon>Rhabditida</taxon>
        <taxon>Tylenchina</taxon>
        <taxon>Tylenchomorpha</taxon>
        <taxon>Sphaerularioidea</taxon>
        <taxon>Anguinidae</taxon>
        <taxon>Anguininae</taxon>
        <taxon>Ditylenchus</taxon>
    </lineage>
</organism>
<accession>A0AAD4MNP5</accession>
<comment type="caution">
    <text evidence="2">The sequence shown here is derived from an EMBL/GenBank/DDBJ whole genome shotgun (WGS) entry which is preliminary data.</text>
</comment>
<name>A0AAD4MNP5_9BILA</name>
<dbReference type="EMBL" id="JAKKPZ010000137">
    <property type="protein sequence ID" value="KAI1700695.1"/>
    <property type="molecule type" value="Genomic_DNA"/>
</dbReference>